<dbReference type="Proteomes" id="UP001241377">
    <property type="component" value="Unassembled WGS sequence"/>
</dbReference>
<protein>
    <submittedName>
        <fullName evidence="1">Uncharacterized protein</fullName>
    </submittedName>
</protein>
<name>A0ACC2W5P4_9TREE</name>
<sequence>MPVLFVPGNAGSFKQVRSIASSAAHQFHERIAVQGLRTDDEEGLIDPAKWKELDFFAGKHLATVRKSRCSSSASLYHTADFNEEFSAFQSATLEDQSLYVACAIQYILDLYPVHNPASQSIILVGHSMGGIVCRHAVTRMEISQVSAIITMSTPHLIPPVTFERGMQAAYDRIEAFWHSAWYENRPAELSAKTSSPPPILVSICGGTADTQISSDSCALQPLEIKAANTPVPIANSTDKGTFAVFTTGMEGIWTGVDHQAMVWCDQVRQTVATTLLDLSAVSHNHSPAGGNTSRQKLTQVARRRFLGERYPQKLQKTAHDRVMINLQDALILTAESPTFRHQGPGSALLVANVPDNATHLQIIGDMRVNGAGRIGGSDMTIYLKTWSLDDPAQTTFRELPLKVSRILPKSTPHKEPLSRELFPLPGEGVKDEDCMLYVEVKLEYPLSSEKQIVIELSDTAKGAIALLEPDIATSAENKWKPILQLHTYKSVSDNALILHELQLHRPARCTGSASTLFAPIIEHVSHANSATYESRLYPQAGETITIHTHTSAAPFIKELSSDGKSRGITINLWQDPADGCGIQGVTIRTDWRRSLGLMVARYRMTFLAWTIGTASLVTMIQFRHYRLTGELFTILRRYEFSGGFAYATGDFLSFFQALVVFTGRPLAILFAALAVACFVQSAILPMLTSHAEDFLLGVPHWYSALWVLPVLSICYGVLIAINSVLYALTFLLRVGLGWTGILRFPRSLDAQQHFQPRHAVSVIALVILVKLLVPHQLAFTVGFIVHLLSTSTAEIGESSNMSRLNLYRTLLMSLFMLVPANAAVLFVWIRNLLVLLDKPSGSSSRSSYSTVRSSSGIPESTLLAERDHAIWQIVAVLVVVEACSAGKMPEMSVR</sequence>
<evidence type="ECO:0000313" key="2">
    <source>
        <dbReference type="Proteomes" id="UP001241377"/>
    </source>
</evidence>
<proteinExistence type="predicted"/>
<keyword evidence="2" id="KW-1185">Reference proteome</keyword>
<accession>A0ACC2W5P4</accession>
<dbReference type="EMBL" id="JASBWR010000026">
    <property type="protein sequence ID" value="KAJ9107049.1"/>
    <property type="molecule type" value="Genomic_DNA"/>
</dbReference>
<organism evidence="1 2">
    <name type="scientific">Naganishia cerealis</name>
    <dbReference type="NCBI Taxonomy" id="610337"/>
    <lineage>
        <taxon>Eukaryota</taxon>
        <taxon>Fungi</taxon>
        <taxon>Dikarya</taxon>
        <taxon>Basidiomycota</taxon>
        <taxon>Agaricomycotina</taxon>
        <taxon>Tremellomycetes</taxon>
        <taxon>Filobasidiales</taxon>
        <taxon>Filobasidiaceae</taxon>
        <taxon>Naganishia</taxon>
    </lineage>
</organism>
<gene>
    <name evidence="1" type="ORF">QFC19_002918</name>
</gene>
<evidence type="ECO:0000313" key="1">
    <source>
        <dbReference type="EMBL" id="KAJ9107049.1"/>
    </source>
</evidence>
<reference evidence="1" key="1">
    <citation type="submission" date="2023-04" db="EMBL/GenBank/DDBJ databases">
        <title>Draft Genome sequencing of Naganishia species isolated from polar environments using Oxford Nanopore Technology.</title>
        <authorList>
            <person name="Leo P."/>
            <person name="Venkateswaran K."/>
        </authorList>
    </citation>
    <scope>NUCLEOTIDE SEQUENCE</scope>
    <source>
        <strain evidence="1">MNA-CCFEE 5261</strain>
    </source>
</reference>
<comment type="caution">
    <text evidence="1">The sequence shown here is derived from an EMBL/GenBank/DDBJ whole genome shotgun (WGS) entry which is preliminary data.</text>
</comment>